<dbReference type="PANTHER" id="PTHR12984">
    <property type="entry name" value="SCY1-RELATED S/T PROTEIN KINASE-LIKE"/>
    <property type="match status" value="1"/>
</dbReference>
<protein>
    <submittedName>
        <fullName evidence="1">Uncharacterized protein</fullName>
    </submittedName>
</protein>
<name>A0A0C2G0R7_9BILA</name>
<accession>A0A0C2G0R7</accession>
<dbReference type="InterPro" id="IPR051177">
    <property type="entry name" value="CIK-Related_Protein"/>
</dbReference>
<sequence>MSDFPGGKRLIDAKNNLETHAIICGQLNEALNCISEELGSNLRESMGKVLSLDVEVRPTVQLLALIKHFDDPALSALRQLDDISQVFDPSQKSHFLGQTLLSALPVIPENIWFSRVLPRFNEQLFDSHELFSALAKPLFFMLDHCESHNIHKLRTWMRKILDHTTQKPALWSVDEPWTHNLVPKRNKLLPLGSSYTKHREETTKFNRFG</sequence>
<evidence type="ECO:0000313" key="1">
    <source>
        <dbReference type="EMBL" id="KIH54505.1"/>
    </source>
</evidence>
<dbReference type="Proteomes" id="UP000054047">
    <property type="component" value="Unassembled WGS sequence"/>
</dbReference>
<proteinExistence type="predicted"/>
<organism evidence="1 2">
    <name type="scientific">Ancylostoma duodenale</name>
    <dbReference type="NCBI Taxonomy" id="51022"/>
    <lineage>
        <taxon>Eukaryota</taxon>
        <taxon>Metazoa</taxon>
        <taxon>Ecdysozoa</taxon>
        <taxon>Nematoda</taxon>
        <taxon>Chromadorea</taxon>
        <taxon>Rhabditida</taxon>
        <taxon>Rhabditina</taxon>
        <taxon>Rhabditomorpha</taxon>
        <taxon>Strongyloidea</taxon>
        <taxon>Ancylostomatidae</taxon>
        <taxon>Ancylostomatinae</taxon>
        <taxon>Ancylostoma</taxon>
    </lineage>
</organism>
<dbReference type="AlphaFoldDB" id="A0A0C2G0R7"/>
<dbReference type="PANTHER" id="PTHR12984:SF16">
    <property type="entry name" value="BLACK MATCH, ISOFORM H"/>
    <property type="match status" value="1"/>
</dbReference>
<evidence type="ECO:0000313" key="2">
    <source>
        <dbReference type="Proteomes" id="UP000054047"/>
    </source>
</evidence>
<dbReference type="EMBL" id="KN738987">
    <property type="protein sequence ID" value="KIH54505.1"/>
    <property type="molecule type" value="Genomic_DNA"/>
</dbReference>
<reference evidence="1 2" key="1">
    <citation type="submission" date="2013-12" db="EMBL/GenBank/DDBJ databases">
        <title>Draft genome of the parsitic nematode Ancylostoma duodenale.</title>
        <authorList>
            <person name="Mitreva M."/>
        </authorList>
    </citation>
    <scope>NUCLEOTIDE SEQUENCE [LARGE SCALE GENOMIC DNA]</scope>
    <source>
        <strain evidence="1 2">Zhejiang</strain>
    </source>
</reference>
<dbReference type="OrthoDB" id="79687at2759"/>
<keyword evidence="2" id="KW-1185">Reference proteome</keyword>
<gene>
    <name evidence="1" type="ORF">ANCDUO_15348</name>
</gene>